<dbReference type="Pfam" id="PF02265">
    <property type="entry name" value="S1-P1_nuclease"/>
    <property type="match status" value="2"/>
</dbReference>
<dbReference type="AlphaFoldDB" id="A0AA38ZK68"/>
<gene>
    <name evidence="13" type="ORF">PVL29_012804</name>
</gene>
<keyword evidence="8" id="KW-0255">Endonuclease</keyword>
<dbReference type="Proteomes" id="UP001168098">
    <property type="component" value="Unassembled WGS sequence"/>
</dbReference>
<evidence type="ECO:0000256" key="9">
    <source>
        <dbReference type="ARBA" id="ARBA00022801"/>
    </source>
</evidence>
<comment type="similarity">
    <text evidence="2">Belongs to the nuclease type I family.</text>
</comment>
<evidence type="ECO:0000256" key="7">
    <source>
        <dbReference type="ARBA" id="ARBA00022729"/>
    </source>
</evidence>
<evidence type="ECO:0000256" key="2">
    <source>
        <dbReference type="ARBA" id="ARBA00009547"/>
    </source>
</evidence>
<feature type="signal peptide" evidence="12">
    <location>
        <begin position="1"/>
        <end position="26"/>
    </location>
</feature>
<keyword evidence="9" id="KW-0378">Hydrolase</keyword>
<evidence type="ECO:0000256" key="4">
    <source>
        <dbReference type="ARBA" id="ARBA00012562"/>
    </source>
</evidence>
<dbReference type="PANTHER" id="PTHR33146">
    <property type="entry name" value="ENDONUCLEASE 4"/>
    <property type="match status" value="1"/>
</dbReference>
<evidence type="ECO:0000313" key="14">
    <source>
        <dbReference type="Proteomes" id="UP001168098"/>
    </source>
</evidence>
<dbReference type="GO" id="GO:0046872">
    <property type="term" value="F:metal ion binding"/>
    <property type="evidence" value="ECO:0007669"/>
    <property type="project" value="UniProtKB-KW"/>
</dbReference>
<protein>
    <recommendedName>
        <fullName evidence="4">Aspergillus nuclease S1</fullName>
        <ecNumber evidence="4">3.1.30.1</ecNumber>
    </recommendedName>
</protein>
<keyword evidence="6" id="KW-0479">Metal-binding</keyword>
<dbReference type="Pfam" id="PF06830">
    <property type="entry name" value="Root_cap"/>
    <property type="match status" value="1"/>
</dbReference>
<evidence type="ECO:0000256" key="1">
    <source>
        <dbReference type="ARBA" id="ARBA00000245"/>
    </source>
</evidence>
<keyword evidence="10" id="KW-1015">Disulfide bond</keyword>
<dbReference type="EMBL" id="JARBHA010000010">
    <property type="protein sequence ID" value="KAJ9690335.1"/>
    <property type="molecule type" value="Genomic_DNA"/>
</dbReference>
<dbReference type="Gene3D" id="1.10.575.10">
    <property type="entry name" value="P1 Nuclease"/>
    <property type="match status" value="2"/>
</dbReference>
<dbReference type="GO" id="GO:0006308">
    <property type="term" value="P:DNA catabolic process"/>
    <property type="evidence" value="ECO:0007669"/>
    <property type="project" value="InterPro"/>
</dbReference>
<dbReference type="InterPro" id="IPR003154">
    <property type="entry name" value="S1/P1nuclease"/>
</dbReference>
<comment type="caution">
    <text evidence="13">The sequence shown here is derived from an EMBL/GenBank/DDBJ whole genome shotgun (WGS) entry which is preliminary data.</text>
</comment>
<accession>A0AA38ZK68</accession>
<keyword evidence="7 12" id="KW-0732">Signal</keyword>
<dbReference type="GO" id="GO:0004521">
    <property type="term" value="F:RNA endonuclease activity"/>
    <property type="evidence" value="ECO:0007669"/>
    <property type="project" value="UniProtKB-ARBA"/>
</dbReference>
<dbReference type="SUPFAM" id="SSF48537">
    <property type="entry name" value="Phospholipase C/P1 nuclease"/>
    <property type="match status" value="2"/>
</dbReference>
<dbReference type="GO" id="GO:0000014">
    <property type="term" value="F:single-stranded DNA endodeoxyribonuclease activity"/>
    <property type="evidence" value="ECO:0007669"/>
    <property type="project" value="UniProtKB-ARBA"/>
</dbReference>
<dbReference type="CDD" id="cd11010">
    <property type="entry name" value="S1-P1_nuclease"/>
    <property type="match status" value="2"/>
</dbReference>
<organism evidence="13 14">
    <name type="scientific">Vitis rotundifolia</name>
    <name type="common">Muscadine grape</name>
    <dbReference type="NCBI Taxonomy" id="103349"/>
    <lineage>
        <taxon>Eukaryota</taxon>
        <taxon>Viridiplantae</taxon>
        <taxon>Streptophyta</taxon>
        <taxon>Embryophyta</taxon>
        <taxon>Tracheophyta</taxon>
        <taxon>Spermatophyta</taxon>
        <taxon>Magnoliopsida</taxon>
        <taxon>eudicotyledons</taxon>
        <taxon>Gunneridae</taxon>
        <taxon>Pentapetalae</taxon>
        <taxon>rosids</taxon>
        <taxon>Vitales</taxon>
        <taxon>Vitaceae</taxon>
        <taxon>Viteae</taxon>
        <taxon>Vitis</taxon>
    </lineage>
</organism>
<comment type="catalytic activity">
    <reaction evidence="1">
        <text>Endonucleolytic cleavage to 5'-phosphomononucleotide and 5'-phosphooligonucleotide end-products.</text>
        <dbReference type="EC" id="3.1.30.1"/>
    </reaction>
</comment>
<evidence type="ECO:0000256" key="8">
    <source>
        <dbReference type="ARBA" id="ARBA00022759"/>
    </source>
</evidence>
<sequence length="956" mass="106699">MKASSIQSIVILLLLCVSLGVTETRAGTGKTPPGAKPTRPVKPQRVTCYNRGSKCFLKYVTCPVECPHVQPIDGKSKGCFLDCYSPKCEAVCRGRKPNCYDVGAACFDPRFIGGDGIVFYFHGKSNEHFSLVSDINLQINSRFIGLRPAGRTRDYTWIQALGLMFGSHTFTLEATRTEKWDNEEITCKGLYSEWTSPENNLKVERIASKNSVTVTLSEAVEISVNVIPVTEEDNRIHNYQIPSNDSFAHLEVQFRFFNLSAQVEGVLGQTYQPNFHNTAKAGVAMPIVGGADKYRTSSLLSADCKSCLFSASNNVTGEGLLSMEYAALDCTSGVGSGNGIFQENDELILALVGEKILSQVEVYRQLLILASRFSADMAWSGVLLIVRALVLLQLIPGILSWGKEGHYAVCKIAEGFLSEDALGAVKALLPDYAEGDLAAVCSWADEIRHNFHWRWSGPLHYVDTPDYRCNYEYCRDCHDLRGHKDICVTGAIYNYTKQLTSGYHNSGSEIRYNLTEALMFLSHFIGDIHQPLHVGFTGDEGGNTIIVRWYRRKTNLHHIWDTMIIDSALKTYYNSDIAIMIQAIQRNITGDWSFDISSWKNCASDDTACPNLYASESISLACKFAYRNATPGSTLGDDYFLSRLPIVEKRLAQGGIRLAATLNHKSFERMGKFGGLLRLSRSGFGLLVVLAFVMTPGALAWSKEGHIMTCQIAQALLEPEAAEAVRNLLPDYVNGDLSALCTWPDQIRHWYKYRWTSSLHFIDTPDEACTFDYSRDCHDPHGLQDMCVAWYNLTEALLFLSHFMGDIHQPLHVGFTSDEGGNTIELRWFRHKSNLHHVWDREIILTAAADFYTKDMDLLLEDIKGNFTDGVWADDVSSWKECNDLLSCPNKYASESISIACKWGYKGAKPGSTLADEYFNSRMPIVMKRIAQGGVRLSMILNRVFGHSHGKMSAAT</sequence>
<proteinExistence type="inferred from homology"/>
<dbReference type="EC" id="3.1.30.1" evidence="4"/>
<evidence type="ECO:0000256" key="11">
    <source>
        <dbReference type="ARBA" id="ARBA00023180"/>
    </source>
</evidence>
<reference evidence="13 14" key="1">
    <citation type="journal article" date="2023" name="BMC Biotechnol.">
        <title>Vitis rotundifolia cv Carlos genome sequencing.</title>
        <authorList>
            <person name="Huff M."/>
            <person name="Hulse-Kemp A."/>
            <person name="Scheffler B."/>
            <person name="Youngblood R."/>
            <person name="Simpson S."/>
            <person name="Babiker E."/>
            <person name="Staton M."/>
        </authorList>
    </citation>
    <scope>NUCLEOTIDE SEQUENCE [LARGE SCALE GENOMIC DNA]</scope>
    <source>
        <tissue evidence="13">Leaf</tissue>
    </source>
</reference>
<evidence type="ECO:0000256" key="3">
    <source>
        <dbReference type="ARBA" id="ARBA00011245"/>
    </source>
</evidence>
<keyword evidence="14" id="KW-1185">Reference proteome</keyword>
<dbReference type="GO" id="GO:0003676">
    <property type="term" value="F:nucleic acid binding"/>
    <property type="evidence" value="ECO:0007669"/>
    <property type="project" value="InterPro"/>
</dbReference>
<comment type="subunit">
    <text evidence="3">Monomer.</text>
</comment>
<evidence type="ECO:0000256" key="5">
    <source>
        <dbReference type="ARBA" id="ARBA00022722"/>
    </source>
</evidence>
<evidence type="ECO:0000256" key="6">
    <source>
        <dbReference type="ARBA" id="ARBA00022723"/>
    </source>
</evidence>
<dbReference type="PANTHER" id="PTHR33146:SF26">
    <property type="entry name" value="ENDONUCLEASE 4"/>
    <property type="match status" value="1"/>
</dbReference>
<keyword evidence="5" id="KW-0540">Nuclease</keyword>
<evidence type="ECO:0000313" key="13">
    <source>
        <dbReference type="EMBL" id="KAJ9690335.1"/>
    </source>
</evidence>
<name>A0AA38ZK68_VITRO</name>
<dbReference type="InterPro" id="IPR009646">
    <property type="entry name" value="Root_cap"/>
</dbReference>
<dbReference type="InterPro" id="IPR008947">
    <property type="entry name" value="PLipase_C/P1_nuclease_dom_sf"/>
</dbReference>
<feature type="chain" id="PRO_5041370195" description="Aspergillus nuclease S1" evidence="12">
    <location>
        <begin position="27"/>
        <end position="956"/>
    </location>
</feature>
<keyword evidence="11" id="KW-0325">Glycoprotein</keyword>
<evidence type="ECO:0000256" key="12">
    <source>
        <dbReference type="SAM" id="SignalP"/>
    </source>
</evidence>
<dbReference type="FunFam" id="1.10.575.10:FF:000002">
    <property type="entry name" value="Endonuclease 2"/>
    <property type="match status" value="1"/>
</dbReference>
<evidence type="ECO:0000256" key="10">
    <source>
        <dbReference type="ARBA" id="ARBA00023157"/>
    </source>
</evidence>